<dbReference type="InterPro" id="IPR018680">
    <property type="entry name" value="DUF2164"/>
</dbReference>
<dbReference type="AlphaFoldDB" id="A0A5J5FWY8"/>
<evidence type="ECO:0000313" key="2">
    <source>
        <dbReference type="Proteomes" id="UP000367750"/>
    </source>
</evidence>
<dbReference type="RefSeq" id="WP_150459372.1">
    <property type="nucleotide sequence ID" value="NZ_VYKK01000027.1"/>
</dbReference>
<keyword evidence="2" id="KW-1185">Reference proteome</keyword>
<evidence type="ECO:0000313" key="1">
    <source>
        <dbReference type="EMBL" id="KAA8998365.1"/>
    </source>
</evidence>
<accession>A0A5J5FWY8</accession>
<protein>
    <submittedName>
        <fullName evidence="1">DUF2164 domain-containing protein</fullName>
    </submittedName>
</protein>
<comment type="caution">
    <text evidence="1">The sequence shown here is derived from an EMBL/GenBank/DDBJ whole genome shotgun (WGS) entry which is preliminary data.</text>
</comment>
<dbReference type="Proteomes" id="UP000367750">
    <property type="component" value="Unassembled WGS sequence"/>
</dbReference>
<name>A0A5J5FWY8_9BACL</name>
<sequence>MKAMKLPKERREALVSEFQAYFELERGEAIGELAASNLLDFCLEHLGPVVYNQALADCRLLAAQRMQGLEEDIYALEWRARRK</sequence>
<organism evidence="1 2">
    <name type="scientific">Paenibacillus spiritus</name>
    <dbReference type="NCBI Taxonomy" id="2496557"/>
    <lineage>
        <taxon>Bacteria</taxon>
        <taxon>Bacillati</taxon>
        <taxon>Bacillota</taxon>
        <taxon>Bacilli</taxon>
        <taxon>Bacillales</taxon>
        <taxon>Paenibacillaceae</taxon>
        <taxon>Paenibacillus</taxon>
    </lineage>
</organism>
<proteinExistence type="predicted"/>
<gene>
    <name evidence="1" type="ORF">F4V43_16565</name>
</gene>
<dbReference type="EMBL" id="VYKK01000027">
    <property type="protein sequence ID" value="KAA8998365.1"/>
    <property type="molecule type" value="Genomic_DNA"/>
</dbReference>
<dbReference type="OrthoDB" id="573733at2"/>
<reference evidence="1 2" key="1">
    <citation type="submission" date="2019-09" db="EMBL/GenBank/DDBJ databases">
        <title>Bacillus ochoae sp. nov., Paenibacillus whitsoniae sp. nov., Paenibacillus spiritus sp. nov. Isolated from the Mars Exploration Rover during spacecraft assembly.</title>
        <authorList>
            <person name="Seuylemezian A."/>
            <person name="Vaishampayan P."/>
        </authorList>
    </citation>
    <scope>NUCLEOTIDE SEQUENCE [LARGE SCALE GENOMIC DNA]</scope>
    <source>
        <strain evidence="1 2">MER_111</strain>
    </source>
</reference>
<dbReference type="Pfam" id="PF09932">
    <property type="entry name" value="DUF2164"/>
    <property type="match status" value="1"/>
</dbReference>